<sequence length="403" mass="43992">MDSLRAAVLQVDWDDLEHAYGPASDAPARLLALVGDDPEARSDAVEYLDAAMLHQGSVCSATGPFVRIVAGLLADPRTDVSVADVLPWDPEPRSLRTALLTYLVLFAEACRLEIPDEELIRDAYPADRDEADLRRIRDAARACDWRLDPNPATRTPPPPALVEAANDEQYGRAMRARGLLACRKFVPDVFGGVLPLIRDADAAVRTPAMIAAVYCLRHASLGGHEAALVELLEDAAAGSSEPRERATVARLLGILGRRPESLLHDPHPGVRACAALAPVFAGDERATAELLAALEDPETADRWFEDHLPGQQGWLRFDLARALADRVDDLETILPVALRLTAMSSHATYEHEVGPWVRLAFPEPLTERSVLTSAQRAFLGALLANWHPQLPLDQDLCRALVRT</sequence>
<name>A0ABV5Y7J7_9ACTN</name>
<dbReference type="SUPFAM" id="SSF48371">
    <property type="entry name" value="ARM repeat"/>
    <property type="match status" value="1"/>
</dbReference>
<dbReference type="EMBL" id="JBHLZP010000001">
    <property type="protein sequence ID" value="MFB9830643.1"/>
    <property type="molecule type" value="Genomic_DNA"/>
</dbReference>
<dbReference type="InterPro" id="IPR011989">
    <property type="entry name" value="ARM-like"/>
</dbReference>
<evidence type="ECO:0000313" key="2">
    <source>
        <dbReference type="Proteomes" id="UP001589627"/>
    </source>
</evidence>
<dbReference type="RefSeq" id="WP_378193160.1">
    <property type="nucleotide sequence ID" value="NZ_JBHLZP010000001.1"/>
</dbReference>
<evidence type="ECO:0000313" key="1">
    <source>
        <dbReference type="EMBL" id="MFB9830643.1"/>
    </source>
</evidence>
<comment type="caution">
    <text evidence="1">The sequence shown here is derived from an EMBL/GenBank/DDBJ whole genome shotgun (WGS) entry which is preliminary data.</text>
</comment>
<organism evidence="1 2">
    <name type="scientific">Actinoallomurus acaciae</name>
    <dbReference type="NCBI Taxonomy" id="502577"/>
    <lineage>
        <taxon>Bacteria</taxon>
        <taxon>Bacillati</taxon>
        <taxon>Actinomycetota</taxon>
        <taxon>Actinomycetes</taxon>
        <taxon>Streptosporangiales</taxon>
        <taxon>Thermomonosporaceae</taxon>
        <taxon>Actinoallomurus</taxon>
    </lineage>
</organism>
<dbReference type="InterPro" id="IPR016024">
    <property type="entry name" value="ARM-type_fold"/>
</dbReference>
<dbReference type="Proteomes" id="UP001589627">
    <property type="component" value="Unassembled WGS sequence"/>
</dbReference>
<dbReference type="Gene3D" id="1.25.10.10">
    <property type="entry name" value="Leucine-rich Repeat Variant"/>
    <property type="match status" value="1"/>
</dbReference>
<gene>
    <name evidence="1" type="ORF">ACFFNX_00260</name>
</gene>
<proteinExistence type="predicted"/>
<accession>A0ABV5Y7J7</accession>
<protein>
    <submittedName>
        <fullName evidence="1">HEAT repeat domain-containing protein</fullName>
    </submittedName>
</protein>
<keyword evidence="2" id="KW-1185">Reference proteome</keyword>
<reference evidence="1 2" key="1">
    <citation type="submission" date="2024-09" db="EMBL/GenBank/DDBJ databases">
        <authorList>
            <person name="Sun Q."/>
            <person name="Mori K."/>
        </authorList>
    </citation>
    <scope>NUCLEOTIDE SEQUENCE [LARGE SCALE GENOMIC DNA]</scope>
    <source>
        <strain evidence="1 2">TBRC 0563</strain>
    </source>
</reference>